<keyword evidence="3" id="KW-1185">Reference proteome</keyword>
<feature type="transmembrane region" description="Helical" evidence="1">
    <location>
        <begin position="12"/>
        <end position="34"/>
    </location>
</feature>
<gene>
    <name evidence="2" type="ORF">K0U00_03440</name>
</gene>
<reference evidence="2 3" key="1">
    <citation type="submission" date="2021-07" db="EMBL/GenBank/DDBJ databases">
        <title>Paenibacillus radiodurans sp. nov., isolated from the southeastern edge of Tengger Desert.</title>
        <authorList>
            <person name="Zhang G."/>
        </authorList>
    </citation>
    <scope>NUCLEOTIDE SEQUENCE [LARGE SCALE GENOMIC DNA]</scope>
    <source>
        <strain evidence="2 3">CCM 7311</strain>
    </source>
</reference>
<comment type="caution">
    <text evidence="2">The sequence shown here is derived from an EMBL/GenBank/DDBJ whole genome shotgun (WGS) entry which is preliminary data.</text>
</comment>
<keyword evidence="1" id="KW-0472">Membrane</keyword>
<dbReference type="Proteomes" id="UP001519887">
    <property type="component" value="Unassembled WGS sequence"/>
</dbReference>
<proteinExistence type="predicted"/>
<keyword evidence="1" id="KW-1133">Transmembrane helix</keyword>
<evidence type="ECO:0000256" key="1">
    <source>
        <dbReference type="SAM" id="Phobius"/>
    </source>
</evidence>
<dbReference type="EMBL" id="JAHZIK010000040">
    <property type="protein sequence ID" value="MBW7453092.1"/>
    <property type="molecule type" value="Genomic_DNA"/>
</dbReference>
<evidence type="ECO:0000313" key="3">
    <source>
        <dbReference type="Proteomes" id="UP001519887"/>
    </source>
</evidence>
<accession>A0ABS7BWW9</accession>
<dbReference type="RefSeq" id="WP_210038664.1">
    <property type="nucleotide sequence ID" value="NZ_JBHLVU010000011.1"/>
</dbReference>
<evidence type="ECO:0000313" key="2">
    <source>
        <dbReference type="EMBL" id="MBW7453092.1"/>
    </source>
</evidence>
<protein>
    <submittedName>
        <fullName evidence="2">Uncharacterized protein</fullName>
    </submittedName>
</protein>
<sequence>MKFQAAGKNKKIVGTVLASALIIGSLGTITAFAANNSDAVQKGALISVPAAADASDAPVAAQGTIQYSKDVYSRTDGSQNMTTERWYNPETKDNRSDTKEYSADHQLLSYQSTYYVNGGNDLIIVQRDLSGNPVNGKIIKRADNPDIFKKYDLGNLDFSALKDFYKDSSWTSVGSEQAPDGKILNKVMQSYQSYISDTTQANMQLIEFLDQDTGLPVKEELYEDSTGQFKLFSTDTSELNYVADDGSIFNTDGISLTPFQTQTAFNGK</sequence>
<organism evidence="2 3">
    <name type="scientific">Paenibacillus sepulcri</name>
    <dbReference type="NCBI Taxonomy" id="359917"/>
    <lineage>
        <taxon>Bacteria</taxon>
        <taxon>Bacillati</taxon>
        <taxon>Bacillota</taxon>
        <taxon>Bacilli</taxon>
        <taxon>Bacillales</taxon>
        <taxon>Paenibacillaceae</taxon>
        <taxon>Paenibacillus</taxon>
    </lineage>
</organism>
<keyword evidence="1" id="KW-0812">Transmembrane</keyword>
<name>A0ABS7BWW9_9BACL</name>